<dbReference type="InterPro" id="IPR043129">
    <property type="entry name" value="ATPase_NBD"/>
</dbReference>
<comment type="catalytic activity">
    <reaction evidence="8 9">
        <text>butanoate + ATP = butanoyl phosphate + ADP</text>
        <dbReference type="Rhea" id="RHEA:13585"/>
        <dbReference type="ChEBI" id="CHEBI:17968"/>
        <dbReference type="ChEBI" id="CHEBI:30616"/>
        <dbReference type="ChEBI" id="CHEBI:58079"/>
        <dbReference type="ChEBI" id="CHEBI:456216"/>
        <dbReference type="EC" id="2.7.2.7"/>
    </reaction>
</comment>
<dbReference type="PROSITE" id="PS01076">
    <property type="entry name" value="ACETATE_KINASE_2"/>
    <property type="match status" value="1"/>
</dbReference>
<dbReference type="PRINTS" id="PR00471">
    <property type="entry name" value="ACETATEKNASE"/>
</dbReference>
<comment type="caution">
    <text evidence="11">The sequence shown here is derived from an EMBL/GenBank/DDBJ whole genome shotgun (WGS) entry which is preliminary data.</text>
</comment>
<dbReference type="NCBIfam" id="NF002834">
    <property type="entry name" value="PRK03011.1-5"/>
    <property type="match status" value="1"/>
</dbReference>
<comment type="subcellular location">
    <subcellularLocation>
        <location evidence="1 9">Cytoplasm</location>
    </subcellularLocation>
</comment>
<evidence type="ECO:0000256" key="4">
    <source>
        <dbReference type="ARBA" id="ARBA00022679"/>
    </source>
</evidence>
<keyword evidence="3 9" id="KW-0963">Cytoplasm</keyword>
<protein>
    <recommendedName>
        <fullName evidence="9">Probable butyrate kinase</fullName>
        <shortName evidence="9">BK</shortName>
        <ecNumber evidence="9">2.7.2.7</ecNumber>
    </recommendedName>
    <alternativeName>
        <fullName evidence="9">Branched-chain carboxylic acid kinase</fullName>
    </alternativeName>
</protein>
<dbReference type="GO" id="GO:0047761">
    <property type="term" value="F:butyrate kinase activity"/>
    <property type="evidence" value="ECO:0007669"/>
    <property type="project" value="UniProtKB-UniRule"/>
</dbReference>
<dbReference type="PANTHER" id="PTHR21060">
    <property type="entry name" value="ACETATE KINASE"/>
    <property type="match status" value="1"/>
</dbReference>
<dbReference type="GO" id="GO:0006083">
    <property type="term" value="P:acetate metabolic process"/>
    <property type="evidence" value="ECO:0007669"/>
    <property type="project" value="TreeGrafter"/>
</dbReference>
<dbReference type="HAMAP" id="MF_00542">
    <property type="entry name" value="Butyrate_kinase"/>
    <property type="match status" value="1"/>
</dbReference>
<dbReference type="OrthoDB" id="9771859at2"/>
<dbReference type="SUPFAM" id="SSF53067">
    <property type="entry name" value="Actin-like ATPase domain"/>
    <property type="match status" value="2"/>
</dbReference>
<dbReference type="RefSeq" id="WP_151151630.1">
    <property type="nucleotide sequence ID" value="NZ_WAIE01000006.1"/>
</dbReference>
<keyword evidence="5 9" id="KW-0547">Nucleotide-binding</keyword>
<keyword evidence="6 9" id="KW-0418">Kinase</keyword>
<evidence type="ECO:0000256" key="5">
    <source>
        <dbReference type="ARBA" id="ARBA00022741"/>
    </source>
</evidence>
<dbReference type="Pfam" id="PF00871">
    <property type="entry name" value="Acetate_kinase"/>
    <property type="match status" value="1"/>
</dbReference>
<gene>
    <name evidence="9 11" type="primary">buk</name>
    <name evidence="11" type="ORF">F8A88_13145</name>
</gene>
<dbReference type="EMBL" id="WAIE01000006">
    <property type="protein sequence ID" value="KAB1440886.1"/>
    <property type="molecule type" value="Genomic_DNA"/>
</dbReference>
<dbReference type="GO" id="GO:0008776">
    <property type="term" value="F:acetate kinase activity"/>
    <property type="evidence" value="ECO:0007669"/>
    <property type="project" value="TreeGrafter"/>
</dbReference>
<dbReference type="CDD" id="cd24011">
    <property type="entry name" value="ASKHA_NBD_BK"/>
    <property type="match status" value="1"/>
</dbReference>
<dbReference type="GO" id="GO:0005737">
    <property type="term" value="C:cytoplasm"/>
    <property type="evidence" value="ECO:0007669"/>
    <property type="project" value="UniProtKB-SubCell"/>
</dbReference>
<dbReference type="GO" id="GO:0005524">
    <property type="term" value="F:ATP binding"/>
    <property type="evidence" value="ECO:0007669"/>
    <property type="project" value="UniProtKB-KW"/>
</dbReference>
<evidence type="ECO:0000313" key="11">
    <source>
        <dbReference type="EMBL" id="KAB1440886.1"/>
    </source>
</evidence>
<sequence length="359" mass="38342">MSTVFVINPGSTSTKLALFREREELFEEELQHSKEELAACGSVSGQAPLRMLAIEKVLADHGVDGSDVDAVAGRGGLLAPLEGGVYEVCDNMLDDLAASKYGSHPCNLGAGLARDLAQKWGVPAYIVDPVVTDEMDARARVTGMPGLERRSVFHALNQRGAARRAMRLAGRVYEDCCLVVAHMGGGMSVGAHRRGRVVDVTNGLDGEGPFTPERTGTLPVLPMLERMHNGQSFESLRLTVLREGGLWAHLGTNDMREVERRMNEGDEHCIAIFKAMAYSIAKHVGAMVPSALDGVQDRLDAIVLTGGMARSTALVQELTRMLSCLAPVKVVPGSVEMAALAFGVCMALAGSEPVRTYAG</sequence>
<dbReference type="EC" id="2.7.2.7" evidence="9"/>
<evidence type="ECO:0000256" key="3">
    <source>
        <dbReference type="ARBA" id="ARBA00022490"/>
    </source>
</evidence>
<dbReference type="InterPro" id="IPR000890">
    <property type="entry name" value="Aliphatic_acid_kin_short-chain"/>
</dbReference>
<evidence type="ECO:0000256" key="6">
    <source>
        <dbReference type="ARBA" id="ARBA00022777"/>
    </source>
</evidence>
<evidence type="ECO:0000256" key="7">
    <source>
        <dbReference type="ARBA" id="ARBA00022840"/>
    </source>
</evidence>
<comment type="similarity">
    <text evidence="2 9 10">Belongs to the acetokinase family.</text>
</comment>
<keyword evidence="12" id="KW-1185">Reference proteome</keyword>
<dbReference type="Gene3D" id="3.30.420.40">
    <property type="match status" value="2"/>
</dbReference>
<organism evidence="11 12">
    <name type="scientific">Pseudodesulfovibrio senegalensis</name>
    <dbReference type="NCBI Taxonomy" id="1721087"/>
    <lineage>
        <taxon>Bacteria</taxon>
        <taxon>Pseudomonadati</taxon>
        <taxon>Thermodesulfobacteriota</taxon>
        <taxon>Desulfovibrionia</taxon>
        <taxon>Desulfovibrionales</taxon>
        <taxon>Desulfovibrionaceae</taxon>
    </lineage>
</organism>
<dbReference type="InterPro" id="IPR023865">
    <property type="entry name" value="Aliphatic_acid_kinase_CS"/>
</dbReference>
<evidence type="ECO:0000256" key="9">
    <source>
        <dbReference type="HAMAP-Rule" id="MF_00542"/>
    </source>
</evidence>
<keyword evidence="7 9" id="KW-0067">ATP-binding</keyword>
<evidence type="ECO:0000256" key="8">
    <source>
        <dbReference type="ARBA" id="ARBA00048596"/>
    </source>
</evidence>
<dbReference type="AlphaFoldDB" id="A0A6N6N0U3"/>
<reference evidence="11 12" key="1">
    <citation type="journal article" date="2017" name="Int. J. Syst. Evol. Microbiol.">
        <title>Desulfovibrio senegalensis sp. nov., a mesophilic sulfate reducer isolated from marine sediment.</title>
        <authorList>
            <person name="Thioye A."/>
            <person name="Gam Z.B.A."/>
            <person name="Mbengue M."/>
            <person name="Cayol J.L."/>
            <person name="Joseph-Bartoli M."/>
            <person name="Toure-Kane C."/>
            <person name="Labat M."/>
        </authorList>
    </citation>
    <scope>NUCLEOTIDE SEQUENCE [LARGE SCALE GENOMIC DNA]</scope>
    <source>
        <strain evidence="11 12">DSM 101509</strain>
    </source>
</reference>
<evidence type="ECO:0000313" key="12">
    <source>
        <dbReference type="Proteomes" id="UP000438699"/>
    </source>
</evidence>
<name>A0A6N6N0U3_9BACT</name>
<proteinExistence type="inferred from homology"/>
<dbReference type="InterPro" id="IPR011245">
    <property type="entry name" value="Butyrate_kin"/>
</dbReference>
<accession>A0A6N6N0U3</accession>
<keyword evidence="4 9" id="KW-0808">Transferase</keyword>
<dbReference type="PIRSF" id="PIRSF036458">
    <property type="entry name" value="Butyrate_kin"/>
    <property type="match status" value="1"/>
</dbReference>
<evidence type="ECO:0000256" key="10">
    <source>
        <dbReference type="RuleBase" id="RU003835"/>
    </source>
</evidence>
<evidence type="ECO:0000256" key="2">
    <source>
        <dbReference type="ARBA" id="ARBA00008748"/>
    </source>
</evidence>
<dbReference type="Proteomes" id="UP000438699">
    <property type="component" value="Unassembled WGS sequence"/>
</dbReference>
<dbReference type="PANTHER" id="PTHR21060:SF3">
    <property type="entry name" value="BUTYRATE KINASE 2-RELATED"/>
    <property type="match status" value="1"/>
</dbReference>
<evidence type="ECO:0000256" key="1">
    <source>
        <dbReference type="ARBA" id="ARBA00004496"/>
    </source>
</evidence>
<dbReference type="NCBIfam" id="TIGR02707">
    <property type="entry name" value="butyr_kinase"/>
    <property type="match status" value="1"/>
</dbReference>